<feature type="region of interest" description="Disordered" evidence="1">
    <location>
        <begin position="285"/>
        <end position="306"/>
    </location>
</feature>
<gene>
    <name evidence="4" type="primary">LOC108073625</name>
</gene>
<feature type="compositionally biased region" description="Low complexity" evidence="1">
    <location>
        <begin position="29"/>
        <end position="46"/>
    </location>
</feature>
<evidence type="ECO:0000256" key="1">
    <source>
        <dbReference type="SAM" id="MobiDB-lite"/>
    </source>
</evidence>
<dbReference type="InterPro" id="IPR025259">
    <property type="entry name" value="CCDC34/181"/>
</dbReference>
<accession>A0A6P4IE66</accession>
<dbReference type="InterPro" id="IPR045323">
    <property type="entry name" value="CCDC34"/>
</dbReference>
<feature type="region of interest" description="Disordered" evidence="1">
    <location>
        <begin position="26"/>
        <end position="67"/>
    </location>
</feature>
<dbReference type="AlphaFoldDB" id="A0A6P4IE66"/>
<feature type="compositionally biased region" description="Low complexity" evidence="1">
    <location>
        <begin position="201"/>
        <end position="221"/>
    </location>
</feature>
<reference evidence="4" key="2">
    <citation type="submission" date="2025-08" db="UniProtKB">
        <authorList>
            <consortium name="RefSeq"/>
        </authorList>
    </citation>
    <scope>IDENTIFICATION</scope>
    <source>
        <strain evidence="4">14028-0561.14</strain>
        <tissue evidence="4">Whole fly</tissue>
    </source>
</reference>
<keyword evidence="3" id="KW-1185">Reference proteome</keyword>
<dbReference type="OMA" id="ARMCYDQ"/>
<dbReference type="PANTHER" id="PTHR23247">
    <property type="entry name" value="NY-REN-41 ANTIGEN L15 -RELATED"/>
    <property type="match status" value="1"/>
</dbReference>
<sequence length="323" mass="36755">MAFCGYVNVSGDFVLRDETYMGDTVVRRTTSPSDSPTSLSSPVSLPQHSTGTISVKDDMDGSEGTTMKATRVRSPDAWSLMYGEVKQSLCVPSLQLDSRESSVNYLRNIDSMKGYREADAAYENWYSAKRRQRLEKRKVLQQEHNDKQEQAKHKKQLAQMCYDQWLKRKARQAAAQRVENHMQSAAFKANQSLAKNSMQPTASSSGSSTTASSGYSSSSSANKTLRNVPEDKIRQVVEDWWLKKQQQHQTEREEKRRALVSKALEQKRRKELAEMAWQQWMSNVDEKPKPVPLNQGMDSLRGTISPLFVNPRPWVDPLKPSKM</sequence>
<name>A0A6P4IE66_DROKI</name>
<dbReference type="GeneID" id="108073625"/>
<dbReference type="Proteomes" id="UP001652661">
    <property type="component" value="Chromosome 2L"/>
</dbReference>
<organism evidence="3 4">
    <name type="scientific">Drosophila kikkawai</name>
    <name type="common">Fruit fly</name>
    <dbReference type="NCBI Taxonomy" id="30033"/>
    <lineage>
        <taxon>Eukaryota</taxon>
        <taxon>Metazoa</taxon>
        <taxon>Ecdysozoa</taxon>
        <taxon>Arthropoda</taxon>
        <taxon>Hexapoda</taxon>
        <taxon>Insecta</taxon>
        <taxon>Pterygota</taxon>
        <taxon>Neoptera</taxon>
        <taxon>Endopterygota</taxon>
        <taxon>Diptera</taxon>
        <taxon>Brachycera</taxon>
        <taxon>Muscomorpha</taxon>
        <taxon>Ephydroidea</taxon>
        <taxon>Drosophilidae</taxon>
        <taxon>Drosophila</taxon>
        <taxon>Sophophora</taxon>
    </lineage>
</organism>
<dbReference type="Pfam" id="PF13904">
    <property type="entry name" value="CCDC34"/>
    <property type="match status" value="1"/>
</dbReference>
<dbReference type="RefSeq" id="XP_017020813.1">
    <property type="nucleotide sequence ID" value="XM_017165324.3"/>
</dbReference>
<evidence type="ECO:0000259" key="2">
    <source>
        <dbReference type="Pfam" id="PF13904"/>
    </source>
</evidence>
<reference evidence="3" key="1">
    <citation type="submission" date="2025-05" db="UniProtKB">
        <authorList>
            <consortium name="RefSeq"/>
        </authorList>
    </citation>
    <scope>NUCLEOTIDE SEQUENCE [LARGE SCALE GENOMIC DNA]</scope>
    <source>
        <strain evidence="3">14028-0561.14</strain>
    </source>
</reference>
<feature type="domain" description="Coiled-coil" evidence="2">
    <location>
        <begin position="119"/>
        <end position="314"/>
    </location>
</feature>
<evidence type="ECO:0000313" key="4">
    <source>
        <dbReference type="RefSeq" id="XP_017020813.1"/>
    </source>
</evidence>
<proteinExistence type="predicted"/>
<evidence type="ECO:0000313" key="3">
    <source>
        <dbReference type="Proteomes" id="UP001652661"/>
    </source>
</evidence>
<dbReference type="PANTHER" id="PTHR23247:SF2">
    <property type="entry name" value="COILED-COIL DOMAIN-CONTAINING PROTEIN 34"/>
    <property type="match status" value="1"/>
</dbReference>
<feature type="region of interest" description="Disordered" evidence="1">
    <location>
        <begin position="193"/>
        <end position="229"/>
    </location>
</feature>
<dbReference type="OrthoDB" id="6591885at2759"/>
<protein>
    <submittedName>
        <fullName evidence="4">Coiled-coil domain-containing protein 34</fullName>
    </submittedName>
</protein>